<dbReference type="RefSeq" id="WP_066776463.1">
    <property type="nucleotide sequence ID" value="NZ_CBCSFE010000003.1"/>
</dbReference>
<dbReference type="KEGG" id="chw:A2J15_003785"/>
<dbReference type="AlphaFoldDB" id="A0A6A7JTF6"/>
<evidence type="ECO:0000313" key="1">
    <source>
        <dbReference type="EMBL" id="AXP08827.1"/>
    </source>
</evidence>
<evidence type="ECO:0000313" key="2">
    <source>
        <dbReference type="EMBL" id="MPV91659.1"/>
    </source>
</evidence>
<dbReference type="EMBL" id="CP031611">
    <property type="protein sequence ID" value="AXP08827.1"/>
    <property type="molecule type" value="Genomic_DNA"/>
</dbReference>
<dbReference type="OrthoDB" id="1821976at2"/>
<proteinExistence type="predicted"/>
<dbReference type="InterPro" id="IPR036390">
    <property type="entry name" value="WH_DNA-bd_sf"/>
</dbReference>
<dbReference type="Gene3D" id="1.10.10.10">
    <property type="entry name" value="Winged helix-like DNA-binding domain superfamily/Winged helix DNA-binding domain"/>
    <property type="match status" value="1"/>
</dbReference>
<sequence>MSNLNVAMVPAFIRYSKDLSPMEKLIWIELSVNMNEHGYCKASLNDFAKVFYVSKNTISRAINKLKKLDLIDIEENSGKKRKFLIKRFNKHNLTSEGFNSSKSHDEDLKSDILPKKLDEKLWKEWLMHHKCKTKKDYTKIALKRLATRMQKFFDEGVDVNDLIKKVIENNWTGFLFLKQENKTNEDLIKLIKNHGFYLSDVIKAPKRKLKVGNEFIEAFCENGKWKLRRLNE</sequence>
<evidence type="ECO:0000313" key="3">
    <source>
        <dbReference type="Proteomes" id="UP000093205"/>
    </source>
</evidence>
<dbReference type="InterPro" id="IPR036388">
    <property type="entry name" value="WH-like_DNA-bd_sf"/>
</dbReference>
<gene>
    <name evidence="1" type="ORF">A2J15_003785</name>
    <name evidence="2" type="ORF">GC022_05730</name>
</gene>
<keyword evidence="3" id="KW-1185">Reference proteome</keyword>
<dbReference type="EMBL" id="WHMJ01000014">
    <property type="protein sequence ID" value="MPV91659.1"/>
    <property type="molecule type" value="Genomic_DNA"/>
</dbReference>
<protein>
    <submittedName>
        <fullName evidence="1">Helix-turn-helix domain-containing protein</fullName>
    </submittedName>
</protein>
<organism evidence="2">
    <name type="scientific">Campylobacter hepaticus</name>
    <dbReference type="NCBI Taxonomy" id="1813019"/>
    <lineage>
        <taxon>Bacteria</taxon>
        <taxon>Pseudomonadati</taxon>
        <taxon>Campylobacterota</taxon>
        <taxon>Epsilonproteobacteria</taxon>
        <taxon>Campylobacterales</taxon>
        <taxon>Campylobacteraceae</taxon>
        <taxon>Campylobacter</taxon>
    </lineage>
</organism>
<reference evidence="2" key="2">
    <citation type="journal article" date="2019" name="Front. Microbiol.">
        <title>Campylobacter hepaticus, the cause of Spotty Liver Disease in chickens: Transmission and routes of infection.</title>
        <authorList>
            <person name="Van T.H."/>
            <person name="Moore R.J."/>
            <person name="Phung C."/>
        </authorList>
    </citation>
    <scope>NUCLEOTIDE SEQUENCE</scope>
    <source>
        <strain evidence="2">QLD_2/QLD</strain>
    </source>
</reference>
<accession>A0A6A7JTF6</accession>
<reference evidence="1 3" key="1">
    <citation type="submission" date="2018-08" db="EMBL/GenBank/DDBJ databases">
        <title>Survival mechanisms of Campylobacter hepaticus identified by genomic analysis and comparative transcriptomic analysis of in vivo and in vitro derived bacteria.</title>
        <authorList>
            <person name="Van T.T.H."/>
            <person name="Moore R.J."/>
        </authorList>
    </citation>
    <scope>NUCLEOTIDE SEQUENCE [LARGE SCALE GENOMIC DNA]</scope>
    <source>
        <strain evidence="1 3">HV10</strain>
    </source>
</reference>
<dbReference type="SUPFAM" id="SSF46785">
    <property type="entry name" value="Winged helix' DNA-binding domain"/>
    <property type="match status" value="1"/>
</dbReference>
<dbReference type="Pfam" id="PF13730">
    <property type="entry name" value="HTH_36"/>
    <property type="match status" value="1"/>
</dbReference>
<name>A0A6A7JTF6_9BACT</name>
<dbReference type="GeneID" id="44004633"/>
<dbReference type="Proteomes" id="UP000093205">
    <property type="component" value="Chromosome"/>
</dbReference>